<gene>
    <name evidence="1" type="ORF">BDR25DRAFT_294042</name>
</gene>
<protein>
    <submittedName>
        <fullName evidence="1">Uncharacterized protein</fullName>
    </submittedName>
</protein>
<comment type="caution">
    <text evidence="1">The sequence shown here is derived from an EMBL/GenBank/DDBJ whole genome shotgun (WGS) entry which is preliminary data.</text>
</comment>
<dbReference type="EMBL" id="MU003526">
    <property type="protein sequence ID" value="KAF2466027.1"/>
    <property type="molecule type" value="Genomic_DNA"/>
</dbReference>
<proteinExistence type="predicted"/>
<evidence type="ECO:0000313" key="1">
    <source>
        <dbReference type="EMBL" id="KAF2466027.1"/>
    </source>
</evidence>
<evidence type="ECO:0000313" key="2">
    <source>
        <dbReference type="Proteomes" id="UP000799755"/>
    </source>
</evidence>
<name>A0ACB6QIT3_9PLEO</name>
<organism evidence="1 2">
    <name type="scientific">Lindgomyces ingoldianus</name>
    <dbReference type="NCBI Taxonomy" id="673940"/>
    <lineage>
        <taxon>Eukaryota</taxon>
        <taxon>Fungi</taxon>
        <taxon>Dikarya</taxon>
        <taxon>Ascomycota</taxon>
        <taxon>Pezizomycotina</taxon>
        <taxon>Dothideomycetes</taxon>
        <taxon>Pleosporomycetidae</taxon>
        <taxon>Pleosporales</taxon>
        <taxon>Lindgomycetaceae</taxon>
        <taxon>Lindgomyces</taxon>
    </lineage>
</organism>
<accession>A0ACB6QIT3</accession>
<sequence>MVYRGKPSKSCGECRKRRTKCDQSAPACGQCVKAKRVCPGYRNTVDLMFFDESCNVTKKHRSRTPTCKDSVLGNLFHAENYNSVAQHRTAVRLTDVVFYQPLNELGVNFFMSNYVGTDAMQSQFDYLPEFYLRNGYSYPHIRDSIRAVGLAGYARLMRQPGLDQPAAQKYVAAIREVNLALSRPDTAGNDATLLSVMLLGMYEVLIRPREQGLENLTKHLNGAISIANLGDKQRWKTDLRGRLLGTLNQNVIMNCWIQNLAVPADFLRLKDQMREMSDQHPDPHSNFLDLILELLNFRYFLENRIFESPAATIAEAIVLDNKLLNFVENMPENGRFRVILSSGEDDLVFKGYYHAYARNFTAHLWNNVRSSRIRLHNVVLVQCRLLQNSASQVDISSLDACVKVSEAVIKQVAREICATVPQLAGYMVQLQSYKLPQFCQHYSKEEDGKGLTNALYNNRVTSTSVPPGNHFAVKSTPLPSVHEPPADRLPQAVPSLPIPKPQSLYHILYQLHALSSIDFLPPDMLAWINGRIAWVEGIATPDNLALLKTMLKSRFTESEVRGQIRAEQTSHFEVLWLGGISPE</sequence>
<dbReference type="Proteomes" id="UP000799755">
    <property type="component" value="Unassembled WGS sequence"/>
</dbReference>
<keyword evidence="2" id="KW-1185">Reference proteome</keyword>
<reference evidence="1" key="1">
    <citation type="journal article" date="2020" name="Stud. Mycol.">
        <title>101 Dothideomycetes genomes: a test case for predicting lifestyles and emergence of pathogens.</title>
        <authorList>
            <person name="Haridas S."/>
            <person name="Albert R."/>
            <person name="Binder M."/>
            <person name="Bloem J."/>
            <person name="Labutti K."/>
            <person name="Salamov A."/>
            <person name="Andreopoulos B."/>
            <person name="Baker S."/>
            <person name="Barry K."/>
            <person name="Bills G."/>
            <person name="Bluhm B."/>
            <person name="Cannon C."/>
            <person name="Castanera R."/>
            <person name="Culley D."/>
            <person name="Daum C."/>
            <person name="Ezra D."/>
            <person name="Gonzalez J."/>
            <person name="Henrissat B."/>
            <person name="Kuo A."/>
            <person name="Liang C."/>
            <person name="Lipzen A."/>
            <person name="Lutzoni F."/>
            <person name="Magnuson J."/>
            <person name="Mondo S."/>
            <person name="Nolan M."/>
            <person name="Ohm R."/>
            <person name="Pangilinan J."/>
            <person name="Park H.-J."/>
            <person name="Ramirez L."/>
            <person name="Alfaro M."/>
            <person name="Sun H."/>
            <person name="Tritt A."/>
            <person name="Yoshinaga Y."/>
            <person name="Zwiers L.-H."/>
            <person name="Turgeon B."/>
            <person name="Goodwin S."/>
            <person name="Spatafora J."/>
            <person name="Crous P."/>
            <person name="Grigoriev I."/>
        </authorList>
    </citation>
    <scope>NUCLEOTIDE SEQUENCE</scope>
    <source>
        <strain evidence="1">ATCC 200398</strain>
    </source>
</reference>